<dbReference type="EMBL" id="CP042997">
    <property type="protein sequence ID" value="QEH37707.1"/>
    <property type="molecule type" value="Genomic_DNA"/>
</dbReference>
<dbReference type="InterPro" id="IPR007627">
    <property type="entry name" value="RNA_pol_sigma70_r2"/>
</dbReference>
<dbReference type="OrthoDB" id="285651at2"/>
<gene>
    <name evidence="9" type="primary">sigE_47</name>
    <name evidence="9" type="ORF">OJF2_62980</name>
</gene>
<dbReference type="InterPro" id="IPR013249">
    <property type="entry name" value="RNA_pol_sigma70_r4_t2"/>
</dbReference>
<evidence type="ECO:0000259" key="7">
    <source>
        <dbReference type="Pfam" id="PF07596"/>
    </source>
</evidence>
<dbReference type="Pfam" id="PF08281">
    <property type="entry name" value="Sigma70_r4_2"/>
    <property type="match status" value="1"/>
</dbReference>
<feature type="domain" description="RNA polymerase sigma factor 70 region 4 type 2" evidence="8">
    <location>
        <begin position="138"/>
        <end position="188"/>
    </location>
</feature>
<dbReference type="RefSeq" id="WP_148597231.1">
    <property type="nucleotide sequence ID" value="NZ_CP042997.1"/>
</dbReference>
<reference evidence="9 10" key="1">
    <citation type="submission" date="2019-08" db="EMBL/GenBank/DDBJ databases">
        <title>Deep-cultivation of Planctomycetes and their phenomic and genomic characterization uncovers novel biology.</title>
        <authorList>
            <person name="Wiegand S."/>
            <person name="Jogler M."/>
            <person name="Boedeker C."/>
            <person name="Pinto D."/>
            <person name="Vollmers J."/>
            <person name="Rivas-Marin E."/>
            <person name="Kohn T."/>
            <person name="Peeters S.H."/>
            <person name="Heuer A."/>
            <person name="Rast P."/>
            <person name="Oberbeckmann S."/>
            <person name="Bunk B."/>
            <person name="Jeske O."/>
            <person name="Meyerdierks A."/>
            <person name="Storesund J.E."/>
            <person name="Kallscheuer N."/>
            <person name="Luecker S."/>
            <person name="Lage O.M."/>
            <person name="Pohl T."/>
            <person name="Merkel B.J."/>
            <person name="Hornburger P."/>
            <person name="Mueller R.-W."/>
            <person name="Bruemmer F."/>
            <person name="Labrenz M."/>
            <person name="Spormann A.M."/>
            <person name="Op den Camp H."/>
            <person name="Overmann J."/>
            <person name="Amann R."/>
            <person name="Jetten M.S.M."/>
            <person name="Mascher T."/>
            <person name="Medema M.H."/>
            <person name="Devos D.P."/>
            <person name="Kaster A.-K."/>
            <person name="Ovreas L."/>
            <person name="Rohde M."/>
            <person name="Galperin M.Y."/>
            <person name="Jogler C."/>
        </authorList>
    </citation>
    <scope>NUCLEOTIDE SEQUENCE [LARGE SCALE GENOMIC DNA]</scope>
    <source>
        <strain evidence="9 10">OJF2</strain>
    </source>
</reference>
<keyword evidence="10" id="KW-1185">Reference proteome</keyword>
<protein>
    <submittedName>
        <fullName evidence="9">ECF RNA polymerase sigma factor SigE</fullName>
    </submittedName>
</protein>
<keyword evidence="4" id="KW-0804">Transcription</keyword>
<evidence type="ECO:0000259" key="8">
    <source>
        <dbReference type="Pfam" id="PF08281"/>
    </source>
</evidence>
<dbReference type="GO" id="GO:0016987">
    <property type="term" value="F:sigma factor activity"/>
    <property type="evidence" value="ECO:0007669"/>
    <property type="project" value="UniProtKB-KW"/>
</dbReference>
<feature type="domain" description="DUF1559" evidence="7">
    <location>
        <begin position="301"/>
        <end position="420"/>
    </location>
</feature>
<dbReference type="InterPro" id="IPR039425">
    <property type="entry name" value="RNA_pol_sigma-70-like"/>
</dbReference>
<dbReference type="GO" id="GO:0003677">
    <property type="term" value="F:DNA binding"/>
    <property type="evidence" value="ECO:0007669"/>
    <property type="project" value="InterPro"/>
</dbReference>
<evidence type="ECO:0000313" key="9">
    <source>
        <dbReference type="EMBL" id="QEH37707.1"/>
    </source>
</evidence>
<dbReference type="Gene3D" id="1.10.1740.10">
    <property type="match status" value="1"/>
</dbReference>
<evidence type="ECO:0000256" key="2">
    <source>
        <dbReference type="ARBA" id="ARBA00023015"/>
    </source>
</evidence>
<sequence>MRTGSDGSLTDDLGMLFRQGIAPPRDGALLERFVAGADDSAFEAIVVRHGPMVLGVCRRILAGSHDAEDTFQATFLVLARKAARLRDPDRVGPWLYGVATRLARKARVRSARHRHGPLRDRPTPEAAATDWSDVRPVLDAELGRLPRPQRDVLVLCLLEGASADEAAARLGCPVGTVKSRLARGRQSLRDRLVGRGIAPAIAVAAASAREGHASALPPSLIRTTLGAVASSATATGASILTRGATWIMSSRSTAAFALLTGGLAAVGIAAASWMSPSHAQPPGDEARPTRPVARGAAETQMNNLKQIGLALHNYRDMNDCFPPSSTYGPDGSPTLSWRVALLPFLNEEELYREFHQDEPWDSPHNKALAARMPAIFQTPAAPAGAGETRIRGYAGRTAFFEGTRGTQVPDITDGTSNTIMATVAAEPVPWTKPGDLPFVGGRPLPLPADQDAKGYQILLADGSVRSIPASSARFLPYLITRSGGEVIDWSVVAPTPAAPAAGANATPVIVPPLPTADQPPAAGAMGSMMRAMMAGGGVPAAGAGPGPVRGGEMTGAGQGMMRGYYGMTAQTRGQAGSPTPAMGPLDSRQGMMAGMLPGAGPDRMQALEQRIQRIETRLDQLIETLDRKRP</sequence>
<dbReference type="Pfam" id="PF04542">
    <property type="entry name" value="Sigma70_r2"/>
    <property type="match status" value="1"/>
</dbReference>
<dbReference type="NCBIfam" id="TIGR02937">
    <property type="entry name" value="sigma70-ECF"/>
    <property type="match status" value="1"/>
</dbReference>
<dbReference type="InterPro" id="IPR011453">
    <property type="entry name" value="DUF1559"/>
</dbReference>
<dbReference type="InterPro" id="IPR036388">
    <property type="entry name" value="WH-like_DNA-bd_sf"/>
</dbReference>
<dbReference type="PANTHER" id="PTHR43133">
    <property type="entry name" value="RNA POLYMERASE ECF-TYPE SIGMA FACTO"/>
    <property type="match status" value="1"/>
</dbReference>
<comment type="similarity">
    <text evidence="1">Belongs to the sigma-70 factor family. ECF subfamily.</text>
</comment>
<dbReference type="CDD" id="cd06171">
    <property type="entry name" value="Sigma70_r4"/>
    <property type="match status" value="1"/>
</dbReference>
<evidence type="ECO:0000256" key="5">
    <source>
        <dbReference type="SAM" id="MobiDB-lite"/>
    </source>
</evidence>
<keyword evidence="3" id="KW-0731">Sigma factor</keyword>
<feature type="region of interest" description="Disordered" evidence="5">
    <location>
        <begin position="275"/>
        <end position="294"/>
    </location>
</feature>
<evidence type="ECO:0000259" key="6">
    <source>
        <dbReference type="Pfam" id="PF04542"/>
    </source>
</evidence>
<dbReference type="InterPro" id="IPR014284">
    <property type="entry name" value="RNA_pol_sigma-70_dom"/>
</dbReference>
<dbReference type="InterPro" id="IPR013325">
    <property type="entry name" value="RNA_pol_sigma_r2"/>
</dbReference>
<evidence type="ECO:0000256" key="1">
    <source>
        <dbReference type="ARBA" id="ARBA00010641"/>
    </source>
</evidence>
<feature type="domain" description="RNA polymerase sigma-70 region 2" evidence="6">
    <location>
        <begin position="46"/>
        <end position="111"/>
    </location>
</feature>
<organism evidence="9 10">
    <name type="scientific">Aquisphaera giovannonii</name>
    <dbReference type="NCBI Taxonomy" id="406548"/>
    <lineage>
        <taxon>Bacteria</taxon>
        <taxon>Pseudomonadati</taxon>
        <taxon>Planctomycetota</taxon>
        <taxon>Planctomycetia</taxon>
        <taxon>Isosphaerales</taxon>
        <taxon>Isosphaeraceae</taxon>
        <taxon>Aquisphaera</taxon>
    </lineage>
</organism>
<name>A0A5B9WB44_9BACT</name>
<dbReference type="PANTHER" id="PTHR43133:SF51">
    <property type="entry name" value="RNA POLYMERASE SIGMA FACTOR"/>
    <property type="match status" value="1"/>
</dbReference>
<keyword evidence="2" id="KW-0805">Transcription regulation</keyword>
<dbReference type="SUPFAM" id="SSF88659">
    <property type="entry name" value="Sigma3 and sigma4 domains of RNA polymerase sigma factors"/>
    <property type="match status" value="1"/>
</dbReference>
<dbReference type="AlphaFoldDB" id="A0A5B9WB44"/>
<proteinExistence type="inferred from homology"/>
<evidence type="ECO:0000256" key="3">
    <source>
        <dbReference type="ARBA" id="ARBA00023082"/>
    </source>
</evidence>
<dbReference type="KEGG" id="agv:OJF2_62980"/>
<accession>A0A5B9WB44</accession>
<evidence type="ECO:0000256" key="4">
    <source>
        <dbReference type="ARBA" id="ARBA00023163"/>
    </source>
</evidence>
<dbReference type="GO" id="GO:0006352">
    <property type="term" value="P:DNA-templated transcription initiation"/>
    <property type="evidence" value="ECO:0007669"/>
    <property type="project" value="InterPro"/>
</dbReference>
<dbReference type="Gene3D" id="1.10.10.10">
    <property type="entry name" value="Winged helix-like DNA-binding domain superfamily/Winged helix DNA-binding domain"/>
    <property type="match status" value="1"/>
</dbReference>
<dbReference type="SUPFAM" id="SSF88946">
    <property type="entry name" value="Sigma2 domain of RNA polymerase sigma factors"/>
    <property type="match status" value="1"/>
</dbReference>
<dbReference type="InterPro" id="IPR013324">
    <property type="entry name" value="RNA_pol_sigma_r3/r4-like"/>
</dbReference>
<dbReference type="Proteomes" id="UP000324233">
    <property type="component" value="Chromosome"/>
</dbReference>
<dbReference type="Pfam" id="PF07596">
    <property type="entry name" value="SBP_bac_10"/>
    <property type="match status" value="1"/>
</dbReference>
<evidence type="ECO:0000313" key="10">
    <source>
        <dbReference type="Proteomes" id="UP000324233"/>
    </source>
</evidence>